<dbReference type="SUPFAM" id="SSF53822">
    <property type="entry name" value="Periplasmic binding protein-like I"/>
    <property type="match status" value="1"/>
</dbReference>
<evidence type="ECO:0000256" key="4">
    <source>
        <dbReference type="ARBA" id="ARBA00022970"/>
    </source>
</evidence>
<evidence type="ECO:0000259" key="6">
    <source>
        <dbReference type="Pfam" id="PF13458"/>
    </source>
</evidence>
<dbReference type="CDD" id="cd06268">
    <property type="entry name" value="PBP1_ABC_transporter_LIVBP-like"/>
    <property type="match status" value="1"/>
</dbReference>
<feature type="domain" description="Leucine-binding protein" evidence="6">
    <location>
        <begin position="126"/>
        <end position="449"/>
    </location>
</feature>
<keyword evidence="2" id="KW-0813">Transport</keyword>
<accession>A0A1L9QQA4</accession>
<keyword evidence="5" id="KW-0472">Membrane</keyword>
<comment type="similarity">
    <text evidence="1">Belongs to the leucine-binding protein family.</text>
</comment>
<keyword evidence="5" id="KW-0812">Transmembrane</keyword>
<evidence type="ECO:0000256" key="5">
    <source>
        <dbReference type="SAM" id="Phobius"/>
    </source>
</evidence>
<dbReference type="Pfam" id="PF13458">
    <property type="entry name" value="Peripla_BP_6"/>
    <property type="match status" value="1"/>
</dbReference>
<gene>
    <name evidence="7" type="ORF">BI308_14225</name>
</gene>
<dbReference type="PANTHER" id="PTHR30483">
    <property type="entry name" value="LEUCINE-SPECIFIC-BINDING PROTEIN"/>
    <property type="match status" value="1"/>
</dbReference>
<keyword evidence="3" id="KW-0732">Signal</keyword>
<dbReference type="Gene3D" id="3.40.50.2300">
    <property type="match status" value="2"/>
</dbReference>
<dbReference type="InterPro" id="IPR000709">
    <property type="entry name" value="Leu_Ile_Val-bd"/>
</dbReference>
<dbReference type="EMBL" id="MLAW01000024">
    <property type="protein sequence ID" value="OJJ24871.1"/>
    <property type="molecule type" value="Genomic_DNA"/>
</dbReference>
<dbReference type="PANTHER" id="PTHR30483:SF6">
    <property type="entry name" value="PERIPLASMIC BINDING PROTEIN OF ABC TRANSPORTER FOR NATURAL AMINO ACIDS"/>
    <property type="match status" value="1"/>
</dbReference>
<reference evidence="7" key="1">
    <citation type="submission" date="2016-10" db="EMBL/GenBank/DDBJ databases">
        <title>CRISPR-Cas defence system in Roseofilum reptotaenium: evidence of a bacteriophage-cyanobacterium arms race in the coral black band disease.</title>
        <authorList>
            <person name="Buerger P."/>
            <person name="Wood-Charlson E.M."/>
            <person name="Weynberg K.D."/>
            <person name="Willis B."/>
            <person name="Van Oppen M.J."/>
        </authorList>
    </citation>
    <scope>NUCLEOTIDE SEQUENCE [LARGE SCALE GENOMIC DNA]</scope>
    <source>
        <strain evidence="7">AO1-A</strain>
    </source>
</reference>
<protein>
    <submittedName>
        <fullName evidence="7">Receptor ligand binding family protein</fullName>
    </submittedName>
</protein>
<organism evidence="7 8">
    <name type="scientific">Roseofilum reptotaenium AO1-A</name>
    <dbReference type="NCBI Taxonomy" id="1925591"/>
    <lineage>
        <taxon>Bacteria</taxon>
        <taxon>Bacillati</taxon>
        <taxon>Cyanobacteriota</taxon>
        <taxon>Cyanophyceae</taxon>
        <taxon>Desertifilales</taxon>
        <taxon>Desertifilaceae</taxon>
        <taxon>Roseofilum</taxon>
    </lineage>
</organism>
<keyword evidence="4" id="KW-0029">Amino-acid transport</keyword>
<dbReference type="InterPro" id="IPR051010">
    <property type="entry name" value="BCAA_transport"/>
</dbReference>
<name>A0A1L9QQA4_9CYAN</name>
<keyword evidence="8" id="KW-1185">Reference proteome</keyword>
<evidence type="ECO:0000256" key="3">
    <source>
        <dbReference type="ARBA" id="ARBA00022729"/>
    </source>
</evidence>
<dbReference type="PRINTS" id="PR00337">
    <property type="entry name" value="LEUILEVALBP"/>
</dbReference>
<dbReference type="AlphaFoldDB" id="A0A1L9QQA4"/>
<feature type="transmembrane region" description="Helical" evidence="5">
    <location>
        <begin position="7"/>
        <end position="29"/>
    </location>
</feature>
<sequence length="470" mass="50589">MTQKNDTPILVVALIVCLGVVGFGLWWFLNRTEVQVASSPSPEMVDFQVEERLSTGERLLITQGATLQKRSAVAQIAQGKWEEAIANLEYSLNLNRNDPEALIYLNNARIAGQTAYTLAVSVPITTQLNAAQELLRGVAQAQQEMNEQGGIQGTPIQILIADDANNPDAAVEIAQKLVADDRILAVIGHYSSGVSLAAASVYENGQLVMISPTSTSVELSGKGNYVFRTVPSDLFSGTTLARYLLQDLQKQKVAVFFNSTSNYSQSLKDSFTTALFADGGEVVTEIDFASFMFNPSQAIEEVMAQGAEAILLASDSTVFPDALDAIIINNHKLPLLGGDSLYRSEVLKAGRAKAMGMVVAIPWDFVANANSAFAQSSLQLWSAQVNWRTALAYDAAQALLEAISSEEPSRSSIQKALVAPDFQVNGASGTIRFLPSGDRNQALQLVQVQPGDLTGFGYDFVPLVGFKPEQ</sequence>
<dbReference type="InterPro" id="IPR028082">
    <property type="entry name" value="Peripla_BP_I"/>
</dbReference>
<dbReference type="InterPro" id="IPR028081">
    <property type="entry name" value="Leu-bd"/>
</dbReference>
<proteinExistence type="inferred from homology"/>
<keyword evidence="5" id="KW-1133">Transmembrane helix</keyword>
<comment type="caution">
    <text evidence="7">The sequence shown here is derived from an EMBL/GenBank/DDBJ whole genome shotgun (WGS) entry which is preliminary data.</text>
</comment>
<dbReference type="Proteomes" id="UP000183940">
    <property type="component" value="Unassembled WGS sequence"/>
</dbReference>
<keyword evidence="7" id="KW-0675">Receptor</keyword>
<evidence type="ECO:0000313" key="8">
    <source>
        <dbReference type="Proteomes" id="UP000183940"/>
    </source>
</evidence>
<dbReference type="GO" id="GO:0006865">
    <property type="term" value="P:amino acid transport"/>
    <property type="evidence" value="ECO:0007669"/>
    <property type="project" value="UniProtKB-KW"/>
</dbReference>
<evidence type="ECO:0000313" key="7">
    <source>
        <dbReference type="EMBL" id="OJJ24871.1"/>
    </source>
</evidence>
<evidence type="ECO:0000256" key="2">
    <source>
        <dbReference type="ARBA" id="ARBA00022448"/>
    </source>
</evidence>
<dbReference type="STRING" id="1925591.BI308_14225"/>
<evidence type="ECO:0000256" key="1">
    <source>
        <dbReference type="ARBA" id="ARBA00010062"/>
    </source>
</evidence>